<dbReference type="SMART" id="SM00409">
    <property type="entry name" value="IG"/>
    <property type="match status" value="1"/>
</dbReference>
<dbReference type="Pfam" id="PF07679">
    <property type="entry name" value="I-set"/>
    <property type="match status" value="1"/>
</dbReference>
<feature type="region of interest" description="Disordered" evidence="7">
    <location>
        <begin position="1"/>
        <end position="32"/>
    </location>
</feature>
<feature type="domain" description="HMG box" evidence="8">
    <location>
        <begin position="404"/>
        <end position="472"/>
    </location>
</feature>
<dbReference type="WBParaSite" id="ACRNAN_Path_623.g2318.t1">
    <property type="protein sequence ID" value="ACRNAN_Path_623.g2318.t1"/>
    <property type="gene ID" value="ACRNAN_Path_623.g2318"/>
</dbReference>
<accession>A0A914C9H5</accession>
<feature type="region of interest" description="Disordered" evidence="7">
    <location>
        <begin position="508"/>
        <end position="566"/>
    </location>
</feature>
<dbReference type="InterPro" id="IPR058607">
    <property type="entry name" value="HMG-box_Cic-like"/>
</dbReference>
<feature type="compositionally biased region" description="Basic and acidic residues" evidence="7">
    <location>
        <begin position="1010"/>
        <end position="1020"/>
    </location>
</feature>
<feature type="compositionally biased region" description="Basic and acidic residues" evidence="7">
    <location>
        <begin position="948"/>
        <end position="998"/>
    </location>
</feature>
<dbReference type="InterPro" id="IPR009071">
    <property type="entry name" value="HMG_box_dom"/>
</dbReference>
<dbReference type="SUPFAM" id="SSF48726">
    <property type="entry name" value="Immunoglobulin"/>
    <property type="match status" value="1"/>
</dbReference>
<evidence type="ECO:0000256" key="4">
    <source>
        <dbReference type="ARBA" id="ARBA00023163"/>
    </source>
</evidence>
<dbReference type="GO" id="GO:0000981">
    <property type="term" value="F:DNA-binding transcription factor activity, RNA polymerase II-specific"/>
    <property type="evidence" value="ECO:0007669"/>
    <property type="project" value="TreeGrafter"/>
</dbReference>
<feature type="region of interest" description="Disordered" evidence="7">
    <location>
        <begin position="599"/>
        <end position="663"/>
    </location>
</feature>
<dbReference type="FunFam" id="1.10.30.10:FF:000075">
    <property type="entry name" value="Capicua transcriptional repressor a"/>
    <property type="match status" value="1"/>
</dbReference>
<evidence type="ECO:0000256" key="5">
    <source>
        <dbReference type="ARBA" id="ARBA00023242"/>
    </source>
</evidence>
<feature type="compositionally biased region" description="Low complexity" evidence="7">
    <location>
        <begin position="323"/>
        <end position="338"/>
    </location>
</feature>
<dbReference type="AlphaFoldDB" id="A0A914C9H5"/>
<feature type="compositionally biased region" description="Polar residues" evidence="7">
    <location>
        <begin position="1000"/>
        <end position="1009"/>
    </location>
</feature>
<dbReference type="CDD" id="cd00096">
    <property type="entry name" value="Ig"/>
    <property type="match status" value="1"/>
</dbReference>
<feature type="compositionally biased region" description="Polar residues" evidence="7">
    <location>
        <begin position="509"/>
        <end position="539"/>
    </location>
</feature>
<dbReference type="Proteomes" id="UP000887540">
    <property type="component" value="Unplaced"/>
</dbReference>
<dbReference type="Gene3D" id="1.10.30.10">
    <property type="entry name" value="High mobility group box domain"/>
    <property type="match status" value="1"/>
</dbReference>
<name>A0A914C9H5_9BILA</name>
<dbReference type="GO" id="GO:0005634">
    <property type="term" value="C:nucleus"/>
    <property type="evidence" value="ECO:0007669"/>
    <property type="project" value="UniProtKB-UniRule"/>
</dbReference>
<feature type="region of interest" description="Disordered" evidence="7">
    <location>
        <begin position="946"/>
        <end position="1089"/>
    </location>
</feature>
<dbReference type="PANTHER" id="PTHR13059">
    <property type="entry name" value="HMG-BOX TRANSCRIPTION FACTOR BBX"/>
    <property type="match status" value="1"/>
</dbReference>
<feature type="region of interest" description="Disordered" evidence="7">
    <location>
        <begin position="380"/>
        <end position="405"/>
    </location>
</feature>
<organism evidence="10 11">
    <name type="scientific">Acrobeloides nanus</name>
    <dbReference type="NCBI Taxonomy" id="290746"/>
    <lineage>
        <taxon>Eukaryota</taxon>
        <taxon>Metazoa</taxon>
        <taxon>Ecdysozoa</taxon>
        <taxon>Nematoda</taxon>
        <taxon>Chromadorea</taxon>
        <taxon>Rhabditida</taxon>
        <taxon>Tylenchina</taxon>
        <taxon>Cephalobomorpha</taxon>
        <taxon>Cephaloboidea</taxon>
        <taxon>Cephalobidae</taxon>
        <taxon>Acrobeloides</taxon>
    </lineage>
</organism>
<dbReference type="InterPro" id="IPR036910">
    <property type="entry name" value="HMG_box_dom_sf"/>
</dbReference>
<dbReference type="InterPro" id="IPR036179">
    <property type="entry name" value="Ig-like_dom_sf"/>
</dbReference>
<proteinExistence type="predicted"/>
<dbReference type="Pfam" id="PF25981">
    <property type="entry name" value="HTH_Cic_C"/>
    <property type="match status" value="1"/>
</dbReference>
<evidence type="ECO:0000313" key="11">
    <source>
        <dbReference type="WBParaSite" id="ACRNAN_Path_623.g2318.t1"/>
    </source>
</evidence>
<dbReference type="InterPro" id="IPR013783">
    <property type="entry name" value="Ig-like_fold"/>
</dbReference>
<feature type="domain" description="Ig-like" evidence="9">
    <location>
        <begin position="839"/>
        <end position="945"/>
    </location>
</feature>
<keyword evidence="4" id="KW-0804">Transcription</keyword>
<protein>
    <submittedName>
        <fullName evidence="11">HMG box domain-containing protein</fullName>
    </submittedName>
</protein>
<dbReference type="InterPro" id="IPR003599">
    <property type="entry name" value="Ig_sub"/>
</dbReference>
<dbReference type="SUPFAM" id="SSF47095">
    <property type="entry name" value="HMG-box"/>
    <property type="match status" value="1"/>
</dbReference>
<reference evidence="11" key="1">
    <citation type="submission" date="2022-11" db="UniProtKB">
        <authorList>
            <consortium name="WormBaseParasite"/>
        </authorList>
    </citation>
    <scope>IDENTIFICATION</scope>
</reference>
<evidence type="ECO:0000256" key="2">
    <source>
        <dbReference type="ARBA" id="ARBA00023015"/>
    </source>
</evidence>
<dbReference type="PROSITE" id="PS50835">
    <property type="entry name" value="IG_LIKE"/>
    <property type="match status" value="1"/>
</dbReference>
<evidence type="ECO:0000313" key="10">
    <source>
        <dbReference type="Proteomes" id="UP000887540"/>
    </source>
</evidence>
<keyword evidence="10" id="KW-1185">Reference proteome</keyword>
<evidence type="ECO:0000256" key="3">
    <source>
        <dbReference type="ARBA" id="ARBA00023125"/>
    </source>
</evidence>
<dbReference type="InterPro" id="IPR013098">
    <property type="entry name" value="Ig_I-set"/>
</dbReference>
<dbReference type="Pfam" id="PF00505">
    <property type="entry name" value="HMG_box"/>
    <property type="match status" value="1"/>
</dbReference>
<keyword evidence="2" id="KW-0805">Transcription regulation</keyword>
<evidence type="ECO:0000259" key="9">
    <source>
        <dbReference type="PROSITE" id="PS50835"/>
    </source>
</evidence>
<evidence type="ECO:0000256" key="1">
    <source>
        <dbReference type="ARBA" id="ARBA00022553"/>
    </source>
</evidence>
<dbReference type="InterPro" id="IPR058606">
    <property type="entry name" value="HTH_Cic_C"/>
</dbReference>
<dbReference type="SMART" id="SM00408">
    <property type="entry name" value="IGc2"/>
    <property type="match status" value="1"/>
</dbReference>
<dbReference type="PANTHER" id="PTHR13059:SF13">
    <property type="entry name" value="PROTEIN CAPICUA HOMOLOG"/>
    <property type="match status" value="1"/>
</dbReference>
<feature type="compositionally biased region" description="Polar residues" evidence="7">
    <location>
        <begin position="611"/>
        <end position="633"/>
    </location>
</feature>
<dbReference type="InterPro" id="IPR052412">
    <property type="entry name" value="CC-Dev_Transcription_Reg"/>
</dbReference>
<evidence type="ECO:0000259" key="8">
    <source>
        <dbReference type="PROSITE" id="PS50118"/>
    </source>
</evidence>
<feature type="compositionally biased region" description="Polar residues" evidence="7">
    <location>
        <begin position="1"/>
        <end position="16"/>
    </location>
</feature>
<dbReference type="InterPro" id="IPR007110">
    <property type="entry name" value="Ig-like_dom"/>
</dbReference>
<feature type="compositionally biased region" description="Polar residues" evidence="7">
    <location>
        <begin position="105"/>
        <end position="133"/>
    </location>
</feature>
<keyword evidence="1" id="KW-0597">Phosphoprotein</keyword>
<dbReference type="GO" id="GO:0000977">
    <property type="term" value="F:RNA polymerase II transcription regulatory region sequence-specific DNA binding"/>
    <property type="evidence" value="ECO:0007669"/>
    <property type="project" value="TreeGrafter"/>
</dbReference>
<feature type="DNA-binding region" description="HMG box" evidence="6">
    <location>
        <begin position="404"/>
        <end position="472"/>
    </location>
</feature>
<dbReference type="CDD" id="cd21990">
    <property type="entry name" value="HMG-box_CIC-like"/>
    <property type="match status" value="1"/>
</dbReference>
<dbReference type="InterPro" id="IPR003598">
    <property type="entry name" value="Ig_sub2"/>
</dbReference>
<feature type="region of interest" description="Disordered" evidence="7">
    <location>
        <begin position="316"/>
        <end position="338"/>
    </location>
</feature>
<feature type="compositionally biased region" description="Basic and acidic residues" evidence="7">
    <location>
        <begin position="380"/>
        <end position="390"/>
    </location>
</feature>
<evidence type="ECO:0000256" key="6">
    <source>
        <dbReference type="PROSITE-ProRule" id="PRU00267"/>
    </source>
</evidence>
<evidence type="ECO:0000256" key="7">
    <source>
        <dbReference type="SAM" id="MobiDB-lite"/>
    </source>
</evidence>
<keyword evidence="3 6" id="KW-0238">DNA-binding</keyword>
<keyword evidence="5 6" id="KW-0539">Nucleus</keyword>
<dbReference type="Gene3D" id="2.60.40.10">
    <property type="entry name" value="Immunoglobulins"/>
    <property type="match status" value="1"/>
</dbReference>
<dbReference type="PROSITE" id="PS50118">
    <property type="entry name" value="HMG_BOX_2"/>
    <property type="match status" value="1"/>
</dbReference>
<dbReference type="SMART" id="SM00398">
    <property type="entry name" value="HMG"/>
    <property type="match status" value="1"/>
</dbReference>
<feature type="region of interest" description="Disordered" evidence="7">
    <location>
        <begin position="105"/>
        <end position="145"/>
    </location>
</feature>
<sequence>MSNNELSDSATATPFQQKYKKGEIVTTPGGIRKKFNGKQWRRLCGKDGCNKESQRRGFCSRHLSLRAEWEMEETKTAAPITPQQRKGSLPESFYSPVQNLKFQLGPEQQSPAMPSKISPSTRRFFSDDPSNYGSDEHNGGNHLSHQNHIPTQNHIMEKKLVEPLLRPIQLLPVVVIKCTQKKKQNIHIETREMQPEKIVKVIEKVVPPIIEEPVLQAKYFVRVKDKLRDENGREVIPWYYLLPYIKKKPAKRPEVNVDRAKTPLASNKVEEIAHKMDTSSMKNTTIITASNLNGGHSMTKNSKITFEPRLAVPLTIQIDGARNTPPSEKSSSPSNPEEANNIYREKALEMRRQHAGYALKSPSLLKSPFDSGNFFDEDYGEFRHPDDLPKTPRTPKTPRDGPHIRRPMNAFMIFSKRHRAVVQEKFPNKDNRTVSKILGEWWYSLSTEEKQEYHELASEVKEAHFKAHPDWKWCNRERQKSGSAQINEGEERKITIPIHLQERYAAPQENPSNHLAPQEHPSNQLAHPTPTKKIQQRLSLSPDPRVPIPLIQYEKPNSPPGSIPNSNFYLLKPQEEIKPQEVDEQPTKFVLMPTPAQMGLAKGQKRHRLSSDQAPQNQENSMDSQQYGSSPGSVSIPEIEEPGSSQQFSFIRPNDGSECSSPTKKLFKRDDVIMDKVLSQVDFAHKFANLPAFTPDKSGTNSLPATPSAIFQNMLKRQKQSNGGDNWLQIPMEITQRSPKLLSPIARSAFVFPTKESSRFFFGPNFSPEHITTIEDSDDSCSLYSPKTPKTPLFGEKSLNRKMLEQRRQLVVHLLEEHGLFPTNDAIIKYQKENMNVFPNKQILILKIREVRQKMMASAQSPKTPSVARAGEIVVLECELQCHSSTKITWTKESRRIETSSEYSQSFDGRTARLSIRHMSEEKSGLYQCLAESEYGNAQSSAMVKYEASQEEKQEKRRSSLRKSSLDKSEKDDLKRKAGQSQEDKVVPEKLKSFDRSPRGSVSSAQLKSQADDESSKVEDEIPDSGLKIPEDIRRELLQMGGGGNDGGDSEDEITESISELPSFGGGKSLRSAAKKVPQVGKREEEKKE</sequence>